<feature type="coiled-coil region" evidence="1">
    <location>
        <begin position="161"/>
        <end position="195"/>
    </location>
</feature>
<dbReference type="PANTHER" id="PTHR36765">
    <property type="entry name" value="EXPRESSED PROTEIN"/>
    <property type="match status" value="1"/>
</dbReference>
<evidence type="ECO:0000256" key="2">
    <source>
        <dbReference type="SAM" id="MobiDB-lite"/>
    </source>
</evidence>
<dbReference type="EMBL" id="LS974619">
    <property type="protein sequence ID" value="CAG7883460.1"/>
    <property type="molecule type" value="Genomic_DNA"/>
</dbReference>
<accession>A0A3P6A5W9</accession>
<feature type="region of interest" description="Disordered" evidence="2">
    <location>
        <begin position="1"/>
        <end position="20"/>
    </location>
</feature>
<dbReference type="Gramene" id="A03p48030.2_BraZ1">
    <property type="protein sequence ID" value="A03p48030.2_BraZ1.CDS"/>
    <property type="gene ID" value="A03g48030.2_BraZ1"/>
</dbReference>
<evidence type="ECO:0000313" key="4">
    <source>
        <dbReference type="EMBL" id="VDC82653.1"/>
    </source>
</evidence>
<evidence type="ECO:0000256" key="1">
    <source>
        <dbReference type="SAM" id="Coils"/>
    </source>
</evidence>
<protein>
    <submittedName>
        <fullName evidence="3">Uncharacterized protein</fullName>
    </submittedName>
</protein>
<dbReference type="Proteomes" id="UP000694005">
    <property type="component" value="Chromosome A03"/>
</dbReference>
<sequence length="330" mass="36399">MADREKSGGDSSSSEDEDPKWKAAINSIVTTTAYAASASKLAATAQQHEDGDFRVKPKKLTHAQIKVKKLLNEMVENTLDFVKDPVTVVPQDEEPENDCGVRLFKRCSTGIVFDHVADELQGPKKKPNLHPSRGIEGSSKEFKKRIKSIAVDGSDVLSAAVEAAKKASARLEAKEAAAKAKAKKEEERVAELKKVRGEKWLPSVARALQFWLLTLGRGGSHNIIFADFYLREKVIPFHHLHQLITGLIPVLSTYSSLILSYNLLSQFSDRSSFHVLAATSSSLFLSLKMSMFLGWKIGVLDSIVGQLQSFHQIVDLSRLVHSLEFKGCSV</sequence>
<gene>
    <name evidence="4" type="ORF">BRAA03T13871Z</name>
    <name evidence="3" type="ORF">BRAPAZ1V2_A03P48030.2</name>
</gene>
<name>A0A3P6A5W9_BRACM</name>
<evidence type="ECO:0000313" key="3">
    <source>
        <dbReference type="EMBL" id="CAG7883460.1"/>
    </source>
</evidence>
<organism evidence="4">
    <name type="scientific">Brassica campestris</name>
    <name type="common">Field mustard</name>
    <dbReference type="NCBI Taxonomy" id="3711"/>
    <lineage>
        <taxon>Eukaryota</taxon>
        <taxon>Viridiplantae</taxon>
        <taxon>Streptophyta</taxon>
        <taxon>Embryophyta</taxon>
        <taxon>Tracheophyta</taxon>
        <taxon>Spermatophyta</taxon>
        <taxon>Magnoliopsida</taxon>
        <taxon>eudicotyledons</taxon>
        <taxon>Gunneridae</taxon>
        <taxon>Pentapetalae</taxon>
        <taxon>rosids</taxon>
        <taxon>malvids</taxon>
        <taxon>Brassicales</taxon>
        <taxon>Brassicaceae</taxon>
        <taxon>Brassiceae</taxon>
        <taxon>Brassica</taxon>
    </lineage>
</organism>
<dbReference type="EMBL" id="LR031572">
    <property type="protein sequence ID" value="VDC82653.1"/>
    <property type="molecule type" value="Genomic_DNA"/>
</dbReference>
<reference evidence="4" key="1">
    <citation type="submission" date="2018-11" db="EMBL/GenBank/DDBJ databases">
        <authorList>
            <consortium name="Genoscope - CEA"/>
            <person name="William W."/>
        </authorList>
    </citation>
    <scope>NUCLEOTIDE SEQUENCE</scope>
</reference>
<dbReference type="PANTHER" id="PTHR36765:SF1">
    <property type="entry name" value="EXPRESSED PROTEIN"/>
    <property type="match status" value="1"/>
</dbReference>
<dbReference type="AlphaFoldDB" id="A0A3P6A5W9"/>
<proteinExistence type="predicted"/>
<keyword evidence="1" id="KW-0175">Coiled coil</keyword>